<organism evidence="1 2">
    <name type="scientific">Candidatus Micrarchaeum acidiphilum ARMAN-2</name>
    <dbReference type="NCBI Taxonomy" id="425595"/>
    <lineage>
        <taxon>Archaea</taxon>
        <taxon>Candidatus Micrarchaeota</taxon>
        <taxon>Candidatus Micrarchaeia</taxon>
        <taxon>Candidatus Micrarchaeales</taxon>
        <taxon>Candidatus Micrarchaeaceae</taxon>
        <taxon>Candidatus Micrarchaeum</taxon>
    </lineage>
</organism>
<gene>
    <name evidence="1" type="ORF">UNLARM2_0005</name>
</gene>
<name>C7DFZ7_MICA2</name>
<reference evidence="1 2" key="2">
    <citation type="journal article" date="2010" name="Proc. Natl. Acad. Sci. U.S.A.">
        <title>Enigmatic, ultrasmall, uncultivated Archaea.</title>
        <authorList>
            <person name="Baker B.J."/>
            <person name="Comolli L.R."/>
            <person name="Dick G.J."/>
            <person name="Hauser L.J."/>
            <person name="Hyatt D."/>
            <person name="Dill B.D."/>
            <person name="Land M.L."/>
            <person name="Verberkmoes N.C."/>
            <person name="Hettich R.L."/>
            <person name="Banfield J.F."/>
        </authorList>
    </citation>
    <scope>NUCLEOTIDE SEQUENCE [LARGE SCALE GENOMIC DNA]</scope>
    <source>
        <strain evidence="1">ARMAN-2</strain>
    </source>
</reference>
<dbReference type="AlphaFoldDB" id="C7DFZ7"/>
<dbReference type="Proteomes" id="UP000332487">
    <property type="component" value="Unassembled WGS sequence"/>
</dbReference>
<evidence type="ECO:0000313" key="1">
    <source>
        <dbReference type="EMBL" id="EET90564.1"/>
    </source>
</evidence>
<dbReference type="EMBL" id="GG697234">
    <property type="protein sequence ID" value="EET90564.1"/>
    <property type="molecule type" value="Genomic_DNA"/>
</dbReference>
<accession>C7DFZ7</accession>
<sequence>MQCFGSKLEWRDVRSRLDNENFVGFMLKSIGKLALHDLNCMMESATGSGRIELKSDEFGIETYTPEGAHSEYELGKYDKNRKKCGINLALFTKIFLKPKEGQPTTINEKQLTGFLEAMYSTMIHEGFHAVQYNRLDYKGHIKNSLDADTNSIFTEGGARFVEFFAESLITAGRYTSLNGNNSLEKAFLWHFAIEEPVSYAVYEEHDKIIGTLKKFIPHNAGMFIFTVRYVANESFIKTLNEICKMAERGSTGNEELYRVLSTDIENGNVEKLKQRINIEYLRN</sequence>
<keyword evidence="2" id="KW-1185">Reference proteome</keyword>
<evidence type="ECO:0000313" key="2">
    <source>
        <dbReference type="Proteomes" id="UP000332487"/>
    </source>
</evidence>
<reference evidence="1 2" key="1">
    <citation type="journal article" date="2009" name="Genome Biol.">
        <title>Community-wide analysis of microbial genome sequence signatures.</title>
        <authorList>
            <person name="Dick G.J."/>
            <person name="Andersson A.F."/>
            <person name="Baker B.J."/>
            <person name="Simmons S.L."/>
            <person name="Thomas B.C."/>
            <person name="Yelton A.P."/>
            <person name="Banfield J.F."/>
        </authorList>
    </citation>
    <scope>NUCLEOTIDE SEQUENCE [LARGE SCALE GENOMIC DNA]</scope>
    <source>
        <strain evidence="1">ARMAN-2</strain>
    </source>
</reference>
<proteinExistence type="predicted"/>
<protein>
    <submittedName>
        <fullName evidence="1">Uncharacterized protein</fullName>
    </submittedName>
</protein>